<dbReference type="PANTHER" id="PTHR22443">
    <property type="entry name" value="NON-SPECIFIC LETHAL 1, ISOFORM M"/>
    <property type="match status" value="1"/>
</dbReference>
<evidence type="ECO:0000256" key="1">
    <source>
        <dbReference type="SAM" id="Coils"/>
    </source>
</evidence>
<dbReference type="AlphaFoldDB" id="A0AAN9ASH9"/>
<keyword evidence="1" id="KW-0175">Coiled coil</keyword>
<feature type="compositionally biased region" description="Polar residues" evidence="2">
    <location>
        <begin position="574"/>
        <end position="596"/>
    </location>
</feature>
<feature type="region of interest" description="Disordered" evidence="2">
    <location>
        <begin position="992"/>
        <end position="1019"/>
    </location>
</feature>
<dbReference type="EMBL" id="JBAMIC010000021">
    <property type="protein sequence ID" value="KAK7092317.1"/>
    <property type="molecule type" value="Genomic_DNA"/>
</dbReference>
<feature type="region of interest" description="Disordered" evidence="2">
    <location>
        <begin position="1060"/>
        <end position="1090"/>
    </location>
</feature>
<feature type="region of interest" description="Disordered" evidence="2">
    <location>
        <begin position="574"/>
        <end position="626"/>
    </location>
</feature>
<feature type="compositionally biased region" description="Low complexity" evidence="2">
    <location>
        <begin position="253"/>
        <end position="266"/>
    </location>
</feature>
<feature type="region of interest" description="Disordered" evidence="2">
    <location>
        <begin position="145"/>
        <end position="200"/>
    </location>
</feature>
<dbReference type="SMART" id="SM01300">
    <property type="entry name" value="PEHE"/>
    <property type="match status" value="1"/>
</dbReference>
<feature type="domain" description="PEHE" evidence="4">
    <location>
        <begin position="905"/>
        <end position="1079"/>
    </location>
</feature>
<protein>
    <recommendedName>
        <fullName evidence="4">PEHE domain-containing protein</fullName>
    </recommendedName>
</protein>
<dbReference type="InterPro" id="IPR029332">
    <property type="entry name" value="PEHE_dom"/>
</dbReference>
<keyword evidence="6" id="KW-1185">Reference proteome</keyword>
<feature type="region of interest" description="Disordered" evidence="2">
    <location>
        <begin position="1150"/>
        <end position="1212"/>
    </location>
</feature>
<dbReference type="GO" id="GO:0044545">
    <property type="term" value="C:NSL complex"/>
    <property type="evidence" value="ECO:0007669"/>
    <property type="project" value="TreeGrafter"/>
</dbReference>
<feature type="chain" id="PRO_5042876034" description="PEHE domain-containing protein" evidence="3">
    <location>
        <begin position="23"/>
        <end position="1212"/>
    </location>
</feature>
<dbReference type="GO" id="GO:0035035">
    <property type="term" value="F:histone acetyltransferase binding"/>
    <property type="evidence" value="ECO:0007669"/>
    <property type="project" value="TreeGrafter"/>
</dbReference>
<sequence length="1212" mass="130785">MSGPLPLRLCCMAAMAPALTEAATQAAKIKLPPETSAAASSDSVSRQNIRQPVRKQGHLGISTDRLTKIVSPFGTVSVTSKPVSHLNGDSHRSVDKQPSVFPTLQRPFAVNSIKVSGNIKGLIRTDKGNLFQNEFLKAIRTADSPASVKVPQIMNKPSPGGLDNEEGKSRGESVQNGSHTPSLTDIGRSAGGNTRGPQHTQAGIAQSLTQVGSAKNMCKKLGEAGRAVPDTTNSSSGPSAGGSQADRQVSKTVAQSLSVVSSSESNVDGDKVDEGVQNARAEAAKKQAQLERRIEFLLRRIRRTQGRQMEVHMRHQLVGYEQYQVQNLQTVAKTVSNPSPSNESSSDLKKELLSDGVKNLSTAALVSLVHRMQASTNSFQQPPQSIKPEVTSVLTMAEDVRRESKVTANKLAMNLNFMQSAVDSDATESSSGGESGDDDSCEGLDLPVPTTPLVRRAEWKWSCERAAVASRWTWLQAQVSDLEYRIRQQSEIYRQARHSKGQVVLGDPPPPQDFLRATSQGIVRAGGDLRAGAVTLAASVALTEVSPCNVSAVLSNVDKQASRLTQSLHCLSPANTSPASSVGSSHPKSRVSSPATAPNGMIDSPLSSASVDVEGTSPPGGSADSRVAIETTDLSPVLDMTCRAARCLPLKHQLRKRKLLRTSGLHLRSAKAAKLSSVKCHCHAPVTPCVLCGGRLNSVQTVDPDSMPYQERVALLDHSYHQVLSFQEEVPLSVHFEALLRSGEWQNKPQVRRTRADQRRQKYAPGLIDGRKKPFRKNAASVIIQSAKIRNKYEQKTGRKPGPQRGKRLTKRALNAELKRRRNPQFVAAGIGVRKRNMKGMMDFLAGNMDSPNGSPLPRETGAGSQKEKEVRKRRGESAYDINNIVIPHSMACLTRVEKLEYKEIPIPSWRVISGETAEEPTLKEEVLKEEVHSHKSNGLITMISTDEEEAEDMTDEAFILRHKVSEAEEKCRFSNFVQYPPTRRNRTQSMLSIQGQESGHHDPTGPATPSNPNLAVSMGTQASLDGADFAGEESMDATFSAPAPCIGAPLPTFSLGPPDEDSCSLHSSGGVHGFSVPRRGSMSTTQRERLSLGSSMDDGEMEGPAVPPWPQRQFPLTEEEMDSLLVEDVTPRESKPQMNLSVVSAINNLRPQPVEGSSQAGSSASGSRPASPMPSSSSTSAVGDFDAADPEWVSEADSSKRIAAQHKAVKR</sequence>
<feature type="compositionally biased region" description="Low complexity" evidence="2">
    <location>
        <begin position="234"/>
        <end position="243"/>
    </location>
</feature>
<feature type="region of interest" description="Disordered" evidence="2">
    <location>
        <begin position="34"/>
        <end position="60"/>
    </location>
</feature>
<dbReference type="Proteomes" id="UP001374579">
    <property type="component" value="Unassembled WGS sequence"/>
</dbReference>
<dbReference type="InterPro" id="IPR026180">
    <property type="entry name" value="NSL1"/>
</dbReference>
<feature type="compositionally biased region" description="Low complexity" evidence="2">
    <location>
        <begin position="423"/>
        <end position="432"/>
    </location>
</feature>
<feature type="signal peptide" evidence="3">
    <location>
        <begin position="1"/>
        <end position="22"/>
    </location>
</feature>
<evidence type="ECO:0000313" key="5">
    <source>
        <dbReference type="EMBL" id="KAK7092317.1"/>
    </source>
</evidence>
<feature type="coiled-coil region" evidence="1">
    <location>
        <begin position="280"/>
        <end position="307"/>
    </location>
</feature>
<feature type="region of interest" description="Disordered" evidence="2">
    <location>
        <begin position="849"/>
        <end position="875"/>
    </location>
</feature>
<evidence type="ECO:0000256" key="2">
    <source>
        <dbReference type="SAM" id="MobiDB-lite"/>
    </source>
</evidence>
<feature type="compositionally biased region" description="Polar residues" evidence="2">
    <location>
        <begin position="1008"/>
        <end position="1019"/>
    </location>
</feature>
<evidence type="ECO:0000256" key="3">
    <source>
        <dbReference type="SAM" id="SignalP"/>
    </source>
</evidence>
<gene>
    <name evidence="5" type="ORF">V1264_008080</name>
</gene>
<name>A0AAN9ASH9_9CAEN</name>
<keyword evidence="3" id="KW-0732">Signal</keyword>
<feature type="compositionally biased region" description="Low complexity" evidence="2">
    <location>
        <begin position="1157"/>
        <end position="1182"/>
    </location>
</feature>
<feature type="region of interest" description="Disordered" evidence="2">
    <location>
        <begin position="422"/>
        <end position="447"/>
    </location>
</feature>
<feature type="compositionally biased region" description="Polar residues" evidence="2">
    <location>
        <begin position="37"/>
        <end position="50"/>
    </location>
</feature>
<comment type="caution">
    <text evidence="5">The sequence shown here is derived from an EMBL/GenBank/DDBJ whole genome shotgun (WGS) entry which is preliminary data.</text>
</comment>
<proteinExistence type="predicted"/>
<reference evidence="5 6" key="1">
    <citation type="submission" date="2024-02" db="EMBL/GenBank/DDBJ databases">
        <title>Chromosome-scale genome assembly of the rough periwinkle Littorina saxatilis.</title>
        <authorList>
            <person name="De Jode A."/>
            <person name="Faria R."/>
            <person name="Formenti G."/>
            <person name="Sims Y."/>
            <person name="Smith T.P."/>
            <person name="Tracey A."/>
            <person name="Wood J.M.D."/>
            <person name="Zagrodzka Z.B."/>
            <person name="Johannesson K."/>
            <person name="Butlin R.K."/>
            <person name="Leder E.H."/>
        </authorList>
    </citation>
    <scope>NUCLEOTIDE SEQUENCE [LARGE SCALE GENOMIC DNA]</scope>
    <source>
        <strain evidence="5">Snail1</strain>
        <tissue evidence="5">Muscle</tissue>
    </source>
</reference>
<organism evidence="5 6">
    <name type="scientific">Littorina saxatilis</name>
    <dbReference type="NCBI Taxonomy" id="31220"/>
    <lineage>
        <taxon>Eukaryota</taxon>
        <taxon>Metazoa</taxon>
        <taxon>Spiralia</taxon>
        <taxon>Lophotrochozoa</taxon>
        <taxon>Mollusca</taxon>
        <taxon>Gastropoda</taxon>
        <taxon>Caenogastropoda</taxon>
        <taxon>Littorinimorpha</taxon>
        <taxon>Littorinoidea</taxon>
        <taxon>Littorinidae</taxon>
        <taxon>Littorina</taxon>
    </lineage>
</organism>
<evidence type="ECO:0000313" key="6">
    <source>
        <dbReference type="Proteomes" id="UP001374579"/>
    </source>
</evidence>
<feature type="compositionally biased region" description="Polar residues" evidence="2">
    <location>
        <begin position="172"/>
        <end position="183"/>
    </location>
</feature>
<feature type="region of interest" description="Disordered" evidence="2">
    <location>
        <begin position="225"/>
        <end position="271"/>
    </location>
</feature>
<accession>A0AAN9ASH9</accession>
<dbReference type="PANTHER" id="PTHR22443:SF18">
    <property type="entry name" value="NON-SPECIFIC LETHAL 1, ISOFORM M"/>
    <property type="match status" value="1"/>
</dbReference>
<evidence type="ECO:0000259" key="4">
    <source>
        <dbReference type="SMART" id="SM01300"/>
    </source>
</evidence>